<sequence length="131" mass="15341">MPKEDWILVLVFLVIGLLFIGLVFVFFTFRGKEAKEVSIKARLSAKELLEFLNTKENDLQKLQEYSEIAKSYYLEYLEEYSDFDVEFVVGLSSHKAVNAKLVLEVERYFKKINPAREKLIEKALVKGLDRR</sequence>
<keyword evidence="1" id="KW-1133">Transmembrane helix</keyword>
<organism evidence="2 3">
    <name type="scientific">Helicobacter valdiviensis</name>
    <dbReference type="NCBI Taxonomy" id="1458358"/>
    <lineage>
        <taxon>Bacteria</taxon>
        <taxon>Pseudomonadati</taxon>
        <taxon>Campylobacterota</taxon>
        <taxon>Epsilonproteobacteria</taxon>
        <taxon>Campylobacterales</taxon>
        <taxon>Helicobacteraceae</taxon>
        <taxon>Helicobacter</taxon>
    </lineage>
</organism>
<comment type="caution">
    <text evidence="2">The sequence shown here is derived from an EMBL/GenBank/DDBJ whole genome shotgun (WGS) entry which is preliminary data.</text>
</comment>
<name>A0A2W6MS45_9HELI</name>
<dbReference type="OrthoDB" id="5327909at2"/>
<dbReference type="Proteomes" id="UP000249746">
    <property type="component" value="Unassembled WGS sequence"/>
</dbReference>
<gene>
    <name evidence="2" type="ORF">B6S12_09395</name>
</gene>
<evidence type="ECO:0000313" key="2">
    <source>
        <dbReference type="EMBL" id="PZT47375.1"/>
    </source>
</evidence>
<feature type="transmembrane region" description="Helical" evidence="1">
    <location>
        <begin position="6"/>
        <end position="29"/>
    </location>
</feature>
<dbReference type="RefSeq" id="WP_111230542.1">
    <property type="nucleotide sequence ID" value="NZ_NBIU01000038.1"/>
</dbReference>
<reference evidence="2 3" key="1">
    <citation type="submission" date="2017-03" db="EMBL/GenBank/DDBJ databases">
        <title>Genomic and clinical evidence uncovers the enterohepatic species Helicobacter valdiviensis as a potential human intestinal pathogen.</title>
        <authorList>
            <person name="Fresia P."/>
            <person name="Jara R."/>
            <person name="Sierra R."/>
            <person name="Ferres I."/>
            <person name="Greif G."/>
            <person name="Iraola G."/>
            <person name="Collado L."/>
        </authorList>
    </citation>
    <scope>NUCLEOTIDE SEQUENCE [LARGE SCALE GENOMIC DNA]</scope>
    <source>
        <strain evidence="2 3">WBE14</strain>
    </source>
</reference>
<evidence type="ECO:0000256" key="1">
    <source>
        <dbReference type="SAM" id="Phobius"/>
    </source>
</evidence>
<protein>
    <submittedName>
        <fullName evidence="2">Uncharacterized protein</fullName>
    </submittedName>
</protein>
<keyword evidence="1" id="KW-0472">Membrane</keyword>
<keyword evidence="1" id="KW-0812">Transmembrane</keyword>
<dbReference type="AlphaFoldDB" id="A0A2W6MS45"/>
<keyword evidence="3" id="KW-1185">Reference proteome</keyword>
<evidence type="ECO:0000313" key="3">
    <source>
        <dbReference type="Proteomes" id="UP000249746"/>
    </source>
</evidence>
<proteinExistence type="predicted"/>
<accession>A0A2W6MS45</accession>
<dbReference type="EMBL" id="NBIU01000038">
    <property type="protein sequence ID" value="PZT47375.1"/>
    <property type="molecule type" value="Genomic_DNA"/>
</dbReference>